<evidence type="ECO:0000256" key="1">
    <source>
        <dbReference type="SAM" id="Phobius"/>
    </source>
</evidence>
<keyword evidence="1" id="KW-0472">Membrane</keyword>
<name>A0ABV8WSI8_9BACI</name>
<organism evidence="2 3">
    <name type="scientific">Gracilibacillus xinjiangensis</name>
    <dbReference type="NCBI Taxonomy" id="1193282"/>
    <lineage>
        <taxon>Bacteria</taxon>
        <taxon>Bacillati</taxon>
        <taxon>Bacillota</taxon>
        <taxon>Bacilli</taxon>
        <taxon>Bacillales</taxon>
        <taxon>Bacillaceae</taxon>
        <taxon>Gracilibacillus</taxon>
    </lineage>
</organism>
<dbReference type="RefSeq" id="WP_390250272.1">
    <property type="nucleotide sequence ID" value="NZ_JBHSDT010000004.1"/>
</dbReference>
<comment type="caution">
    <text evidence="2">The sequence shown here is derived from an EMBL/GenBank/DDBJ whole genome shotgun (WGS) entry which is preliminary data.</text>
</comment>
<gene>
    <name evidence="2" type="ORF">ACFOY7_05705</name>
</gene>
<dbReference type="Proteomes" id="UP001595882">
    <property type="component" value="Unassembled WGS sequence"/>
</dbReference>
<accession>A0ABV8WSI8</accession>
<proteinExistence type="predicted"/>
<evidence type="ECO:0000313" key="2">
    <source>
        <dbReference type="EMBL" id="MFC4402562.1"/>
    </source>
</evidence>
<keyword evidence="1" id="KW-1133">Transmembrane helix</keyword>
<keyword evidence="1" id="KW-0812">Transmembrane</keyword>
<keyword evidence="3" id="KW-1185">Reference proteome</keyword>
<dbReference type="EMBL" id="JBHSDT010000004">
    <property type="protein sequence ID" value="MFC4402562.1"/>
    <property type="molecule type" value="Genomic_DNA"/>
</dbReference>
<protein>
    <submittedName>
        <fullName evidence="2">Uncharacterized protein</fullName>
    </submittedName>
</protein>
<sequence length="53" mass="6233">MIYITILYTFIQTNIEGTMFAVAFVITTLIFLLATVWFVRKVIKKPDYRDGKQ</sequence>
<feature type="transmembrane region" description="Helical" evidence="1">
    <location>
        <begin position="20"/>
        <end position="39"/>
    </location>
</feature>
<reference evidence="3" key="1">
    <citation type="journal article" date="2019" name="Int. J. Syst. Evol. Microbiol.">
        <title>The Global Catalogue of Microorganisms (GCM) 10K type strain sequencing project: providing services to taxonomists for standard genome sequencing and annotation.</title>
        <authorList>
            <consortium name="The Broad Institute Genomics Platform"/>
            <consortium name="The Broad Institute Genome Sequencing Center for Infectious Disease"/>
            <person name="Wu L."/>
            <person name="Ma J."/>
        </authorList>
    </citation>
    <scope>NUCLEOTIDE SEQUENCE [LARGE SCALE GENOMIC DNA]</scope>
    <source>
        <strain evidence="3">CCUG 37865</strain>
    </source>
</reference>
<evidence type="ECO:0000313" key="3">
    <source>
        <dbReference type="Proteomes" id="UP001595882"/>
    </source>
</evidence>